<dbReference type="AlphaFoldDB" id="A0A4Y3VMX1"/>
<accession>A0A4Y3VMX1</accession>
<reference evidence="1 2" key="1">
    <citation type="submission" date="2019-06" db="EMBL/GenBank/DDBJ databases">
        <title>Whole genome shotgun sequence of Streptomyces spinoverrucosus NBRC 14228.</title>
        <authorList>
            <person name="Hosoyama A."/>
            <person name="Uohara A."/>
            <person name="Ohji S."/>
            <person name="Ichikawa N."/>
        </authorList>
    </citation>
    <scope>NUCLEOTIDE SEQUENCE [LARGE SCALE GENOMIC DNA]</scope>
    <source>
        <strain evidence="1 2">NBRC 14228</strain>
    </source>
</reference>
<name>A0A4Y3VMX1_9ACTN</name>
<protein>
    <submittedName>
        <fullName evidence="1">Uncharacterized protein</fullName>
    </submittedName>
</protein>
<dbReference type="Proteomes" id="UP000317881">
    <property type="component" value="Unassembled WGS sequence"/>
</dbReference>
<evidence type="ECO:0000313" key="1">
    <source>
        <dbReference type="EMBL" id="GEC07091.1"/>
    </source>
</evidence>
<comment type="caution">
    <text evidence="1">The sequence shown here is derived from an EMBL/GenBank/DDBJ whole genome shotgun (WGS) entry which is preliminary data.</text>
</comment>
<sequence length="101" mass="10858">MNSRVEFVCSLAESAGLTLPANGGERSEPELRFNQVVEHLPHVILAEDTNESPAFDSELRPAVGRSQQVSERAVIKGRFVLPGLFGKAAVQGTRSLSSGRP</sequence>
<proteinExistence type="predicted"/>
<evidence type="ECO:0000313" key="2">
    <source>
        <dbReference type="Proteomes" id="UP000317881"/>
    </source>
</evidence>
<keyword evidence="2" id="KW-1185">Reference proteome</keyword>
<gene>
    <name evidence="1" type="ORF">SSP24_47460</name>
</gene>
<dbReference type="RefSeq" id="WP_141311689.1">
    <property type="nucleotide sequence ID" value="NZ_BJND01000035.1"/>
</dbReference>
<organism evidence="1 2">
    <name type="scientific">Streptomyces spinoverrucosus</name>
    <dbReference type="NCBI Taxonomy" id="284043"/>
    <lineage>
        <taxon>Bacteria</taxon>
        <taxon>Bacillati</taxon>
        <taxon>Actinomycetota</taxon>
        <taxon>Actinomycetes</taxon>
        <taxon>Kitasatosporales</taxon>
        <taxon>Streptomycetaceae</taxon>
        <taxon>Streptomyces</taxon>
    </lineage>
</organism>
<dbReference type="EMBL" id="BJND01000035">
    <property type="protein sequence ID" value="GEC07091.1"/>
    <property type="molecule type" value="Genomic_DNA"/>
</dbReference>